<gene>
    <name evidence="1" type="ORF">METZ01_LOCUS155207</name>
</gene>
<accession>A0A382AMW8</accession>
<dbReference type="EMBL" id="UINC01025897">
    <property type="protein sequence ID" value="SVB02353.1"/>
    <property type="molecule type" value="Genomic_DNA"/>
</dbReference>
<organism evidence="1">
    <name type="scientific">marine metagenome</name>
    <dbReference type="NCBI Taxonomy" id="408172"/>
    <lineage>
        <taxon>unclassified sequences</taxon>
        <taxon>metagenomes</taxon>
        <taxon>ecological metagenomes</taxon>
    </lineage>
</organism>
<proteinExistence type="predicted"/>
<dbReference type="AlphaFoldDB" id="A0A382AMW8"/>
<evidence type="ECO:0000313" key="1">
    <source>
        <dbReference type="EMBL" id="SVB02353.1"/>
    </source>
</evidence>
<name>A0A382AMW8_9ZZZZ</name>
<protein>
    <submittedName>
        <fullName evidence="1">Uncharacterized protein</fullName>
    </submittedName>
</protein>
<sequence>MNIKTSINPQSDKQEQIKGAFAAMYSTAGISASGT</sequence>
<reference evidence="1" key="1">
    <citation type="submission" date="2018-05" db="EMBL/GenBank/DDBJ databases">
        <authorList>
            <person name="Lanie J.A."/>
            <person name="Ng W.-L."/>
            <person name="Kazmierczak K.M."/>
            <person name="Andrzejewski T.M."/>
            <person name="Davidsen T.M."/>
            <person name="Wayne K.J."/>
            <person name="Tettelin H."/>
            <person name="Glass J.I."/>
            <person name="Rusch D."/>
            <person name="Podicherti R."/>
            <person name="Tsui H.-C.T."/>
            <person name="Winkler M.E."/>
        </authorList>
    </citation>
    <scope>NUCLEOTIDE SEQUENCE</scope>
</reference>